<name>A0A7L8ADL0_9FLAO</name>
<organism evidence="2 3">
    <name type="scientific">Polaribacter haliotis</name>
    <dbReference type="NCBI Taxonomy" id="1888915"/>
    <lineage>
        <taxon>Bacteria</taxon>
        <taxon>Pseudomonadati</taxon>
        <taxon>Bacteroidota</taxon>
        <taxon>Flavobacteriia</taxon>
        <taxon>Flavobacteriales</taxon>
        <taxon>Flavobacteriaceae</taxon>
    </lineage>
</organism>
<sequence length="38" mass="4336">MQEVIAYSLLIIALFFLVKKYAFPKKKKGNCNTDCGCH</sequence>
<proteinExistence type="predicted"/>
<evidence type="ECO:0000313" key="2">
    <source>
        <dbReference type="EMBL" id="QOD60100.1"/>
    </source>
</evidence>
<keyword evidence="3" id="KW-1185">Reference proteome</keyword>
<evidence type="ECO:0000256" key="1">
    <source>
        <dbReference type="SAM" id="Phobius"/>
    </source>
</evidence>
<dbReference type="AlphaFoldDB" id="A0A7L8ADL0"/>
<feature type="transmembrane region" description="Helical" evidence="1">
    <location>
        <begin position="6"/>
        <end position="23"/>
    </location>
</feature>
<keyword evidence="1" id="KW-1133">Transmembrane helix</keyword>
<reference evidence="2 3" key="1">
    <citation type="journal article" date="2016" name="Int. J. Syst. Evol. Microbiol.">
        <title>Polaribacter haliotis sp. nov., isolated from the gut of abalone Haliotis discus hannai.</title>
        <authorList>
            <person name="Kim Y.O."/>
            <person name="Park I.S."/>
            <person name="Park S."/>
            <person name="Nam B.H."/>
            <person name="Park J.M."/>
            <person name="Kim D.G."/>
            <person name="Yoon J.H."/>
        </authorList>
    </citation>
    <scope>NUCLEOTIDE SEQUENCE [LARGE SCALE GENOMIC DNA]</scope>
    <source>
        <strain evidence="2 3">KCTC 52418</strain>
    </source>
</reference>
<protein>
    <submittedName>
        <fullName evidence="2">FeoB-associated Cys-rich membrane protein</fullName>
    </submittedName>
</protein>
<dbReference type="KEGG" id="phal:H9I45_12210"/>
<evidence type="ECO:0000313" key="3">
    <source>
        <dbReference type="Proteomes" id="UP000516764"/>
    </source>
</evidence>
<accession>A0A7L8ADL0</accession>
<keyword evidence="1" id="KW-0472">Membrane</keyword>
<dbReference type="OrthoDB" id="828068at2"/>
<dbReference type="Proteomes" id="UP000516764">
    <property type="component" value="Chromosome"/>
</dbReference>
<gene>
    <name evidence="2" type="ORF">H9I45_12210</name>
</gene>
<dbReference type="EMBL" id="CP061813">
    <property type="protein sequence ID" value="QOD60100.1"/>
    <property type="molecule type" value="Genomic_DNA"/>
</dbReference>
<keyword evidence="1" id="KW-0812">Transmembrane</keyword>
<dbReference type="RefSeq" id="WP_088352804.1">
    <property type="nucleotide sequence ID" value="NZ_CP061813.1"/>
</dbReference>